<reference evidence="16 18" key="2">
    <citation type="submission" date="2018-10" db="EMBL/GenBank/DDBJ databases">
        <title>Draft genome sequence of Zhongshania sp. DSW25-10.</title>
        <authorList>
            <person name="Oh J."/>
        </authorList>
    </citation>
    <scope>NUCLEOTIDE SEQUENCE [LARGE SCALE GENOMIC DNA]</scope>
    <source>
        <strain evidence="16 18">DSW25-10</strain>
    </source>
</reference>
<evidence type="ECO:0000256" key="2">
    <source>
        <dbReference type="ARBA" id="ARBA00022448"/>
    </source>
</evidence>
<evidence type="ECO:0000256" key="10">
    <source>
        <dbReference type="ARBA" id="ARBA00023237"/>
    </source>
</evidence>
<proteinExistence type="inferred from homology"/>
<evidence type="ECO:0000256" key="6">
    <source>
        <dbReference type="ARBA" id="ARBA00023004"/>
    </source>
</evidence>
<comment type="similarity">
    <text evidence="11 12">Belongs to the TonB-dependent receptor family.</text>
</comment>
<dbReference type="SUPFAM" id="SSF56935">
    <property type="entry name" value="Porins"/>
    <property type="match status" value="1"/>
</dbReference>
<dbReference type="GO" id="GO:0006826">
    <property type="term" value="P:iron ion transport"/>
    <property type="evidence" value="ECO:0007669"/>
    <property type="project" value="UniProtKB-KW"/>
</dbReference>
<dbReference type="EMBL" id="RHGB01000003">
    <property type="protein sequence ID" value="RNL66682.1"/>
    <property type="molecule type" value="Genomic_DNA"/>
</dbReference>
<name>A0A2S4HJ05_9GAMM</name>
<dbReference type="InterPro" id="IPR000531">
    <property type="entry name" value="Beta-barrel_TonB"/>
</dbReference>
<keyword evidence="16" id="KW-0675">Receptor</keyword>
<evidence type="ECO:0000313" key="15">
    <source>
        <dbReference type="EMBL" id="POP53958.1"/>
    </source>
</evidence>
<keyword evidence="18" id="KW-1185">Reference proteome</keyword>
<dbReference type="Pfam" id="PF07715">
    <property type="entry name" value="Plug"/>
    <property type="match status" value="1"/>
</dbReference>
<evidence type="ECO:0000313" key="17">
    <source>
        <dbReference type="Proteomes" id="UP000237222"/>
    </source>
</evidence>
<keyword evidence="9 11" id="KW-0472">Membrane</keyword>
<dbReference type="PANTHER" id="PTHR32552">
    <property type="entry name" value="FERRICHROME IRON RECEPTOR-RELATED"/>
    <property type="match status" value="1"/>
</dbReference>
<feature type="domain" description="TonB-dependent receptor-like beta-barrel" evidence="13">
    <location>
        <begin position="282"/>
        <end position="742"/>
    </location>
</feature>
<evidence type="ECO:0000256" key="1">
    <source>
        <dbReference type="ARBA" id="ARBA00004571"/>
    </source>
</evidence>
<gene>
    <name evidence="15" type="ORF">C0068_03710</name>
    <name evidence="16" type="ORF">D0911_03845</name>
</gene>
<keyword evidence="3 11" id="KW-1134">Transmembrane beta strand</keyword>
<comment type="caution">
    <text evidence="15">The sequence shown here is derived from an EMBL/GenBank/DDBJ whole genome shotgun (WGS) entry which is preliminary data.</text>
</comment>
<keyword evidence="10 11" id="KW-0998">Cell outer membrane</keyword>
<comment type="subcellular location">
    <subcellularLocation>
        <location evidence="1 11">Cell outer membrane</location>
        <topology evidence="1 11">Multi-pass membrane protein</topology>
    </subcellularLocation>
</comment>
<keyword evidence="2 11" id="KW-0813">Transport</keyword>
<evidence type="ECO:0000259" key="13">
    <source>
        <dbReference type="Pfam" id="PF00593"/>
    </source>
</evidence>
<dbReference type="AlphaFoldDB" id="A0A2S4HJ05"/>
<accession>A0A2S4HJ05</accession>
<keyword evidence="4" id="KW-0410">Iron transport</keyword>
<dbReference type="EMBL" id="PQGG01000009">
    <property type="protein sequence ID" value="POP53958.1"/>
    <property type="molecule type" value="Genomic_DNA"/>
</dbReference>
<dbReference type="GO" id="GO:0009279">
    <property type="term" value="C:cell outer membrane"/>
    <property type="evidence" value="ECO:0007669"/>
    <property type="project" value="UniProtKB-SubCell"/>
</dbReference>
<evidence type="ECO:0000313" key="16">
    <source>
        <dbReference type="EMBL" id="RNL66682.1"/>
    </source>
</evidence>
<dbReference type="Proteomes" id="UP000274695">
    <property type="component" value="Unassembled WGS sequence"/>
</dbReference>
<keyword evidence="5 11" id="KW-0812">Transmembrane</keyword>
<dbReference type="Pfam" id="PF00593">
    <property type="entry name" value="TonB_dep_Rec_b-barrel"/>
    <property type="match status" value="1"/>
</dbReference>
<dbReference type="InterPro" id="IPR012910">
    <property type="entry name" value="Plug_dom"/>
</dbReference>
<protein>
    <submittedName>
        <fullName evidence="16">TonB-dependent receptor</fullName>
    </submittedName>
</protein>
<organism evidence="15 17">
    <name type="scientific">Zhongshania marina</name>
    <dbReference type="NCBI Taxonomy" id="2304603"/>
    <lineage>
        <taxon>Bacteria</taxon>
        <taxon>Pseudomonadati</taxon>
        <taxon>Pseudomonadota</taxon>
        <taxon>Gammaproteobacteria</taxon>
        <taxon>Cellvibrionales</taxon>
        <taxon>Spongiibacteraceae</taxon>
        <taxon>Zhongshania</taxon>
    </lineage>
</organism>
<evidence type="ECO:0000256" key="8">
    <source>
        <dbReference type="ARBA" id="ARBA00023077"/>
    </source>
</evidence>
<evidence type="ECO:0000256" key="11">
    <source>
        <dbReference type="PROSITE-ProRule" id="PRU01360"/>
    </source>
</evidence>
<evidence type="ECO:0000256" key="12">
    <source>
        <dbReference type="RuleBase" id="RU003357"/>
    </source>
</evidence>
<dbReference type="Gene3D" id="2.40.170.20">
    <property type="entry name" value="TonB-dependent receptor, beta-barrel domain"/>
    <property type="match status" value="1"/>
</dbReference>
<dbReference type="PANTHER" id="PTHR32552:SF81">
    <property type="entry name" value="TONB-DEPENDENT OUTER MEMBRANE RECEPTOR"/>
    <property type="match status" value="1"/>
</dbReference>
<evidence type="ECO:0000313" key="18">
    <source>
        <dbReference type="Proteomes" id="UP000274695"/>
    </source>
</evidence>
<dbReference type="PROSITE" id="PS52016">
    <property type="entry name" value="TONB_DEPENDENT_REC_3"/>
    <property type="match status" value="1"/>
</dbReference>
<sequence>MEVVMNRFLVFLVISIGFGVSYTHADRGDNRRVLEEVVVTAQKRSESVNDVPITITAISGEKMKTLGITDTRDIGKVTPGFTFSKSGVGTPVYTLRGVGFNDQSFFASPTVSVYVDEAPLPFSFMSKGPNVDVERVEVLKGPQGTLFGRNTTGGAINYISNKPGDSLEAAASATYGSFSTYELEGMVSGPVTDTLGARIAARTIQSDEGWQESVSRPGDTLGEVDKYSLRGMLNWDATDNLSFMFSVSAWADKSEPQSPQAIAVIPQNPFTGGAVQSPRVQNAELVDRNTSDNKAADWTTELDLRLNDSFYSTTLHAKWALSDSAELVSISSFAQAKSDGSVLPAGLDALVSDYIIDASLQTISQELRLSVSDGQGIDWMAGVNLSFDEGDQHNRAFDRDVSSAFPILGLVSVFTEVGVAGESKAEQASIFGNVEWYISDTFKLIAGARYNNEKSEFQGCSFDEPTSEGTGLAPLLTAVALTRGNVTLIGRGECFTLDENGGNDIFRGELKEDSLSGRVTLNWTPNDDVLYYMSYSRGTKSGGFPLLPASNQSQFKPVTQEELSAWELGAKATMLEGSMQLNGAVFDYSYIDKQLLTRVDDPFFGPLPILQNAPKSKVRGAEFSLSITPLDGLFLSAAASWIETEIKEFESLDINGQPADFAGQPFNYSPEIQYNLLADYSFPIAQSYVAGFSLDYSYSDDSNATLEENALYELDSYGIFNLRARLGTADERWMLSVWGRNITDEFQAINVYQIADVVGRYTGMPSAYGVSVDYRYD</sequence>
<evidence type="ECO:0000256" key="9">
    <source>
        <dbReference type="ARBA" id="ARBA00023136"/>
    </source>
</evidence>
<evidence type="ECO:0000256" key="7">
    <source>
        <dbReference type="ARBA" id="ARBA00023065"/>
    </source>
</evidence>
<feature type="domain" description="TonB-dependent receptor plug" evidence="14">
    <location>
        <begin position="48"/>
        <end position="155"/>
    </location>
</feature>
<evidence type="ECO:0000259" key="14">
    <source>
        <dbReference type="Pfam" id="PF07715"/>
    </source>
</evidence>
<evidence type="ECO:0000256" key="3">
    <source>
        <dbReference type="ARBA" id="ARBA00022452"/>
    </source>
</evidence>
<keyword evidence="8 12" id="KW-0798">TonB box</keyword>
<dbReference type="Proteomes" id="UP000237222">
    <property type="component" value="Unassembled WGS sequence"/>
</dbReference>
<dbReference type="InterPro" id="IPR039426">
    <property type="entry name" value="TonB-dep_rcpt-like"/>
</dbReference>
<reference evidence="15" key="1">
    <citation type="submission" date="2018-01" db="EMBL/GenBank/DDBJ databases">
        <authorList>
            <person name="Yu X.-D."/>
        </authorList>
    </citation>
    <scope>NUCLEOTIDE SEQUENCE</scope>
    <source>
        <strain evidence="15">ZX-21</strain>
    </source>
</reference>
<keyword evidence="7" id="KW-0406">Ion transport</keyword>
<evidence type="ECO:0000256" key="4">
    <source>
        <dbReference type="ARBA" id="ARBA00022496"/>
    </source>
</evidence>
<evidence type="ECO:0000256" key="5">
    <source>
        <dbReference type="ARBA" id="ARBA00022692"/>
    </source>
</evidence>
<keyword evidence="6" id="KW-0408">Iron</keyword>
<dbReference type="InterPro" id="IPR036942">
    <property type="entry name" value="Beta-barrel_TonB_sf"/>
</dbReference>